<organism evidence="2 3">
    <name type="scientific">Oceanimonas smirnovii</name>
    <dbReference type="NCBI Taxonomy" id="264574"/>
    <lineage>
        <taxon>Bacteria</taxon>
        <taxon>Pseudomonadati</taxon>
        <taxon>Pseudomonadota</taxon>
        <taxon>Gammaproteobacteria</taxon>
        <taxon>Aeromonadales</taxon>
        <taxon>Aeromonadaceae</taxon>
        <taxon>Oceanimonas</taxon>
    </lineage>
</organism>
<protein>
    <submittedName>
        <fullName evidence="2">DUF2987 domain-containing protein</fullName>
    </submittedName>
</protein>
<dbReference type="EMBL" id="JBGFTR010000010">
    <property type="protein sequence ID" value="MFH7565251.1"/>
    <property type="molecule type" value="Genomic_DNA"/>
</dbReference>
<sequence>MKYSLIAGALSLLALSAQADTLTLGYSGFYKHLDTVADAGTEQATLGFYLSRHDGKGLCTINSGIVEMEGQQKAVVEVLPHGEFVLPYDKQLDTDKAVVKLDVTSPVQCDISIQIQSVLPAGMTDAAQLRYVRDEMTTLLKEMAGWPGRYFVPDVKGIQLQPLVKEQSIEGLSRLTLDNAALAGRGQWQLPNTLVTPWL</sequence>
<gene>
    <name evidence="2" type="ORF">AB9R89_07940</name>
</gene>
<reference evidence="2 3" key="1">
    <citation type="submission" date="2024-08" db="EMBL/GenBank/DDBJ databases">
        <title>Oceanimonas smirnovii Genome sequencing and assembly.</title>
        <authorList>
            <person name="Tang B."/>
        </authorList>
    </citation>
    <scope>NUCLEOTIDE SEQUENCE [LARGE SCALE GENOMIC DNA]</scope>
    <source>
        <strain evidence="2 3">OS2020-119</strain>
    </source>
</reference>
<dbReference type="Pfam" id="PF11205">
    <property type="entry name" value="DUF2987"/>
    <property type="match status" value="1"/>
</dbReference>
<keyword evidence="1" id="KW-0732">Signal</keyword>
<proteinExistence type="predicted"/>
<evidence type="ECO:0000313" key="2">
    <source>
        <dbReference type="EMBL" id="MFH7565251.1"/>
    </source>
</evidence>
<comment type="caution">
    <text evidence="2">The sequence shown here is derived from an EMBL/GenBank/DDBJ whole genome shotgun (WGS) entry which is preliminary data.</text>
</comment>
<dbReference type="Proteomes" id="UP001610706">
    <property type="component" value="Unassembled WGS sequence"/>
</dbReference>
<evidence type="ECO:0000313" key="3">
    <source>
        <dbReference type="Proteomes" id="UP001610706"/>
    </source>
</evidence>
<dbReference type="RefSeq" id="WP_019933643.1">
    <property type="nucleotide sequence ID" value="NZ_CP166302.1"/>
</dbReference>
<name>A0ABW7P1E1_9GAMM</name>
<keyword evidence="3" id="KW-1185">Reference proteome</keyword>
<dbReference type="InterPro" id="IPR021370">
    <property type="entry name" value="DUF2987"/>
</dbReference>
<accession>A0ABW7P1E1</accession>
<evidence type="ECO:0000256" key="1">
    <source>
        <dbReference type="SAM" id="SignalP"/>
    </source>
</evidence>
<feature type="signal peptide" evidence="1">
    <location>
        <begin position="1"/>
        <end position="19"/>
    </location>
</feature>
<feature type="chain" id="PRO_5045380789" evidence="1">
    <location>
        <begin position="20"/>
        <end position="199"/>
    </location>
</feature>